<name>A0AAD3T6I0_NEPGR</name>
<evidence type="ECO:0008006" key="4">
    <source>
        <dbReference type="Google" id="ProtNLM"/>
    </source>
</evidence>
<comment type="caution">
    <text evidence="2">The sequence shown here is derived from an EMBL/GenBank/DDBJ whole genome shotgun (WGS) entry which is preliminary data.</text>
</comment>
<feature type="signal peptide" evidence="1">
    <location>
        <begin position="1"/>
        <end position="16"/>
    </location>
</feature>
<feature type="chain" id="PRO_5041970469" description="Secreted protein" evidence="1">
    <location>
        <begin position="17"/>
        <end position="200"/>
    </location>
</feature>
<gene>
    <name evidence="2" type="ORF">Nepgr_025344</name>
</gene>
<evidence type="ECO:0000313" key="2">
    <source>
        <dbReference type="EMBL" id="GMH23501.1"/>
    </source>
</evidence>
<keyword evidence="1" id="KW-0732">Signal</keyword>
<protein>
    <recommendedName>
        <fullName evidence="4">Secreted protein</fullName>
    </recommendedName>
</protein>
<keyword evidence="3" id="KW-1185">Reference proteome</keyword>
<dbReference type="EMBL" id="BSYO01000026">
    <property type="protein sequence ID" value="GMH23501.1"/>
    <property type="molecule type" value="Genomic_DNA"/>
</dbReference>
<reference evidence="2" key="1">
    <citation type="submission" date="2023-05" db="EMBL/GenBank/DDBJ databases">
        <title>Nepenthes gracilis genome sequencing.</title>
        <authorList>
            <person name="Fukushima K."/>
        </authorList>
    </citation>
    <scope>NUCLEOTIDE SEQUENCE</scope>
    <source>
        <strain evidence="2">SING2019-196</strain>
    </source>
</reference>
<accession>A0AAD3T6I0</accession>
<proteinExistence type="predicted"/>
<dbReference type="AlphaFoldDB" id="A0AAD3T6I0"/>
<sequence>MWMGPLLLDLAPFLAAFESADCMGYVDLRYLWLSDHYEGMHWRDVKLISAADRSEYASFCVEFFEAFICRHLCSVELLTVQRCCGGYKCSKTNFIGLEEMKAGFFEGGWHWYLLAYCWRLDDAAWNSKMLLLLWGCRSFPLQSCPGPTDVGAMSCTFRIWNGGISVALGTLQACYLSPRDELSQLISLECCPAFSPSLKP</sequence>
<organism evidence="2 3">
    <name type="scientific">Nepenthes gracilis</name>
    <name type="common">Slender pitcher plant</name>
    <dbReference type="NCBI Taxonomy" id="150966"/>
    <lineage>
        <taxon>Eukaryota</taxon>
        <taxon>Viridiplantae</taxon>
        <taxon>Streptophyta</taxon>
        <taxon>Embryophyta</taxon>
        <taxon>Tracheophyta</taxon>
        <taxon>Spermatophyta</taxon>
        <taxon>Magnoliopsida</taxon>
        <taxon>eudicotyledons</taxon>
        <taxon>Gunneridae</taxon>
        <taxon>Pentapetalae</taxon>
        <taxon>Caryophyllales</taxon>
        <taxon>Nepenthaceae</taxon>
        <taxon>Nepenthes</taxon>
    </lineage>
</organism>
<evidence type="ECO:0000256" key="1">
    <source>
        <dbReference type="SAM" id="SignalP"/>
    </source>
</evidence>
<dbReference type="Proteomes" id="UP001279734">
    <property type="component" value="Unassembled WGS sequence"/>
</dbReference>
<evidence type="ECO:0000313" key="3">
    <source>
        <dbReference type="Proteomes" id="UP001279734"/>
    </source>
</evidence>